<feature type="transmembrane region" description="Helical" evidence="1">
    <location>
        <begin position="326"/>
        <end position="345"/>
    </location>
</feature>
<evidence type="ECO:0000313" key="2">
    <source>
        <dbReference type="EMBL" id="MDO6422793.1"/>
    </source>
</evidence>
<comment type="caution">
    <text evidence="2">The sequence shown here is derived from an EMBL/GenBank/DDBJ whole genome shotgun (WGS) entry which is preliminary data.</text>
</comment>
<keyword evidence="1" id="KW-0812">Transmembrane</keyword>
<dbReference type="RefSeq" id="WP_303492687.1">
    <property type="nucleotide sequence ID" value="NZ_JAUOPB010000006.1"/>
</dbReference>
<feature type="transmembrane region" description="Helical" evidence="1">
    <location>
        <begin position="27"/>
        <end position="47"/>
    </location>
</feature>
<dbReference type="Proteomes" id="UP001169760">
    <property type="component" value="Unassembled WGS sequence"/>
</dbReference>
<reference evidence="2" key="1">
    <citation type="submission" date="2023-07" db="EMBL/GenBank/DDBJ databases">
        <title>Genome content predicts the carbon catabolic preferences of heterotrophic bacteria.</title>
        <authorList>
            <person name="Gralka M."/>
        </authorList>
    </citation>
    <scope>NUCLEOTIDE SEQUENCE</scope>
    <source>
        <strain evidence="2">I3M17_2</strain>
    </source>
</reference>
<keyword evidence="1" id="KW-0472">Membrane</keyword>
<evidence type="ECO:0000256" key="1">
    <source>
        <dbReference type="SAM" id="Phobius"/>
    </source>
</evidence>
<protein>
    <submittedName>
        <fullName evidence="2">NnrS family protein</fullName>
    </submittedName>
</protein>
<dbReference type="AlphaFoldDB" id="A0AAW7X562"/>
<feature type="transmembrane region" description="Helical" evidence="1">
    <location>
        <begin position="97"/>
        <end position="118"/>
    </location>
</feature>
<feature type="transmembrane region" description="Helical" evidence="1">
    <location>
        <begin position="386"/>
        <end position="409"/>
    </location>
</feature>
<evidence type="ECO:0000313" key="3">
    <source>
        <dbReference type="Proteomes" id="UP001169760"/>
    </source>
</evidence>
<dbReference type="EMBL" id="JAUOPB010000006">
    <property type="protein sequence ID" value="MDO6422793.1"/>
    <property type="molecule type" value="Genomic_DNA"/>
</dbReference>
<feature type="transmembrane region" description="Helical" evidence="1">
    <location>
        <begin position="188"/>
        <end position="207"/>
    </location>
</feature>
<dbReference type="Pfam" id="PF05940">
    <property type="entry name" value="NnrS"/>
    <property type="match status" value="1"/>
</dbReference>
<feature type="transmembrane region" description="Helical" evidence="1">
    <location>
        <begin position="67"/>
        <end position="85"/>
    </location>
</feature>
<feature type="transmembrane region" description="Helical" evidence="1">
    <location>
        <begin position="124"/>
        <end position="144"/>
    </location>
</feature>
<feature type="transmembrane region" description="Helical" evidence="1">
    <location>
        <begin position="291"/>
        <end position="314"/>
    </location>
</feature>
<feature type="transmembrane region" description="Helical" evidence="1">
    <location>
        <begin position="156"/>
        <end position="176"/>
    </location>
</feature>
<name>A0AAW7X562_9GAMM</name>
<gene>
    <name evidence="2" type="ORF">Q4521_09925</name>
</gene>
<proteinExistence type="predicted"/>
<sequence>MNITNQTVTVAGINPLAQLFAHGFRPFFLLFGIFGALLVLLWVGALLLGWQLPVGVYLVGWHAHEMLYGLVPAAIAGFLLTAITNWTPAAPVNNMPLAGLVGLWLAGRLALFFSAPLMAVGIPYYLLAAIDIAFLPVIACYVALTLIKFNNRRNLILVAILVMLTAGNTAMHIGLAQLDTQWIKAGQALGFDVITVMIVIIAGRITPAFSRNWLKARTAHTPLHAHYTQPDAIAASPWVNKLAIGSTVALVVLDLFVPNHPLIFYVAGVAGVSNLLRLIQWKGWLVLGEPLLWILHLAYLWLVVALITRCAAGFSPAISDSAWQHLLGVGAIGTIILGVITRVCLGHTGRPLTLPRFAIGIYISITLAALLRFAVVMGWLDFRVGLAIAATMWVVACALFVIIYAPILFSARADGRTG</sequence>
<keyword evidence="1" id="KW-1133">Transmembrane helix</keyword>
<feature type="transmembrane region" description="Helical" evidence="1">
    <location>
        <begin position="357"/>
        <end position="380"/>
    </location>
</feature>
<accession>A0AAW7X562</accession>
<feature type="transmembrane region" description="Helical" evidence="1">
    <location>
        <begin position="262"/>
        <end position="279"/>
    </location>
</feature>
<organism evidence="2 3">
    <name type="scientific">Saccharophagus degradans</name>
    <dbReference type="NCBI Taxonomy" id="86304"/>
    <lineage>
        <taxon>Bacteria</taxon>
        <taxon>Pseudomonadati</taxon>
        <taxon>Pseudomonadota</taxon>
        <taxon>Gammaproteobacteria</taxon>
        <taxon>Cellvibrionales</taxon>
        <taxon>Cellvibrionaceae</taxon>
        <taxon>Saccharophagus</taxon>
    </lineage>
</organism>
<dbReference type="InterPro" id="IPR010266">
    <property type="entry name" value="NnrS"/>
</dbReference>
<feature type="transmembrane region" description="Helical" evidence="1">
    <location>
        <begin position="238"/>
        <end position="256"/>
    </location>
</feature>